<evidence type="ECO:0000313" key="1">
    <source>
        <dbReference type="EMBL" id="PVH95796.1"/>
    </source>
</evidence>
<sequence length="323" mass="35871">MTISDAKREFGDMNDEWTGNIVLPPGTWVDEIGLYMKQVEVAVGSSKHASIYAKGIEDGSITRLGILEYEAPSIWSANRHRSFNHHITLPVWYAPLLSSSNLYSRSVHLWNLVNLPMLPFSENNATAKAELTFTSLLLRHKLPLTHLVHHPLIWARSQKELEAIKSIQAVLSTTKPVPQILGLRVTHEQNIDNIRALSDHWRTIGVGFPCVSPSSKSQLPSEYDGTEVRIEEFAINGGSGERIIEIHVKGDTGALKLVTNQGRTCMWGDGGSKEEEWSVQKEEKGREIMGLVCVFGDLVSGTRSAATMSGVTSFVWKNENDGR</sequence>
<organism evidence="1 2">
    <name type="scientific">Periconia macrospinosa</name>
    <dbReference type="NCBI Taxonomy" id="97972"/>
    <lineage>
        <taxon>Eukaryota</taxon>
        <taxon>Fungi</taxon>
        <taxon>Dikarya</taxon>
        <taxon>Ascomycota</taxon>
        <taxon>Pezizomycotina</taxon>
        <taxon>Dothideomycetes</taxon>
        <taxon>Pleosporomycetidae</taxon>
        <taxon>Pleosporales</taxon>
        <taxon>Massarineae</taxon>
        <taxon>Periconiaceae</taxon>
        <taxon>Periconia</taxon>
    </lineage>
</organism>
<name>A0A2V1DCC0_9PLEO</name>
<protein>
    <submittedName>
        <fullName evidence="1">Uncharacterized protein</fullName>
    </submittedName>
</protein>
<evidence type="ECO:0000313" key="2">
    <source>
        <dbReference type="Proteomes" id="UP000244855"/>
    </source>
</evidence>
<keyword evidence="2" id="KW-1185">Reference proteome</keyword>
<accession>A0A2V1DCC0</accession>
<dbReference type="AlphaFoldDB" id="A0A2V1DCC0"/>
<reference evidence="1 2" key="1">
    <citation type="journal article" date="2018" name="Sci. Rep.">
        <title>Comparative genomics provides insights into the lifestyle and reveals functional heterogeneity of dark septate endophytic fungi.</title>
        <authorList>
            <person name="Knapp D.G."/>
            <person name="Nemeth J.B."/>
            <person name="Barry K."/>
            <person name="Hainaut M."/>
            <person name="Henrissat B."/>
            <person name="Johnson J."/>
            <person name="Kuo A."/>
            <person name="Lim J.H.P."/>
            <person name="Lipzen A."/>
            <person name="Nolan M."/>
            <person name="Ohm R.A."/>
            <person name="Tamas L."/>
            <person name="Grigoriev I.V."/>
            <person name="Spatafora J.W."/>
            <person name="Nagy L.G."/>
            <person name="Kovacs G.M."/>
        </authorList>
    </citation>
    <scope>NUCLEOTIDE SEQUENCE [LARGE SCALE GENOMIC DNA]</scope>
    <source>
        <strain evidence="1 2">DSE2036</strain>
    </source>
</reference>
<dbReference type="Proteomes" id="UP000244855">
    <property type="component" value="Unassembled WGS sequence"/>
</dbReference>
<gene>
    <name evidence="1" type="ORF">DM02DRAFT_689290</name>
</gene>
<dbReference type="EMBL" id="KZ805483">
    <property type="protein sequence ID" value="PVH95796.1"/>
    <property type="molecule type" value="Genomic_DNA"/>
</dbReference>
<proteinExistence type="predicted"/>